<name>A0AAP8MHA3_9GAMM</name>
<dbReference type="InterPro" id="IPR029069">
    <property type="entry name" value="HotDog_dom_sf"/>
</dbReference>
<comment type="caution">
    <text evidence="2">The sequence shown here is derived from an EMBL/GenBank/DDBJ whole genome shotgun (WGS) entry which is preliminary data.</text>
</comment>
<dbReference type="CDD" id="cd03450">
    <property type="entry name" value="NodN"/>
    <property type="match status" value="1"/>
</dbReference>
<evidence type="ECO:0000313" key="2">
    <source>
        <dbReference type="EMBL" id="PLW87835.1"/>
    </source>
</evidence>
<dbReference type="Gene3D" id="3.10.129.10">
    <property type="entry name" value="Hotdog Thioesterase"/>
    <property type="match status" value="1"/>
</dbReference>
<protein>
    <submittedName>
        <fullName evidence="2">MaoC family dehydratase</fullName>
    </submittedName>
</protein>
<dbReference type="KEGG" id="hja:BST95_13690"/>
<dbReference type="PANTHER" id="PTHR42993">
    <property type="entry name" value="MAOC-LIKE DEHYDRATASE DOMAIN-CONTAINING PROTEIN"/>
    <property type="match status" value="1"/>
</dbReference>
<dbReference type="InterPro" id="IPR039375">
    <property type="entry name" value="NodN-like"/>
</dbReference>
<evidence type="ECO:0000259" key="1">
    <source>
        <dbReference type="Pfam" id="PF01575"/>
    </source>
</evidence>
<dbReference type="RefSeq" id="WP_084200158.1">
    <property type="nucleotide sequence ID" value="NZ_BMYL01000001.1"/>
</dbReference>
<evidence type="ECO:0000313" key="3">
    <source>
        <dbReference type="Proteomes" id="UP000235162"/>
    </source>
</evidence>
<gene>
    <name evidence="2" type="ORF">C0029_04490</name>
</gene>
<accession>A0AAP8MHA3</accession>
<proteinExistence type="predicted"/>
<dbReference type="SUPFAM" id="SSF54637">
    <property type="entry name" value="Thioesterase/thiol ester dehydrase-isomerase"/>
    <property type="match status" value="1"/>
</dbReference>
<feature type="domain" description="MaoC-like" evidence="1">
    <location>
        <begin position="24"/>
        <end position="124"/>
    </location>
</feature>
<sequence>MKQYRHDDVEALQELVSEEFGNWSQPVEVSQDMVNQFAELTGDDYWIHTDPEKAKTDSPFGCTIAHGFLTLVLMPKMRSEPTYEVVGFNNMLNYGSDKLRFTGAVPVGSSIRSRSRIKEISATPKGTKMVMEQHIHVVGQDERPAVIYELVIFYM</sequence>
<organism evidence="2 3">
    <name type="scientific">Halioglobus japonicus</name>
    <dbReference type="NCBI Taxonomy" id="930805"/>
    <lineage>
        <taxon>Bacteria</taxon>
        <taxon>Pseudomonadati</taxon>
        <taxon>Pseudomonadota</taxon>
        <taxon>Gammaproteobacteria</taxon>
        <taxon>Cellvibrionales</taxon>
        <taxon>Halieaceae</taxon>
        <taxon>Halioglobus</taxon>
    </lineage>
</organism>
<dbReference type="PANTHER" id="PTHR42993:SF1">
    <property type="entry name" value="MAOC-LIKE DEHYDRATASE DOMAIN-CONTAINING PROTEIN"/>
    <property type="match status" value="1"/>
</dbReference>
<dbReference type="AlphaFoldDB" id="A0AAP8MHA3"/>
<dbReference type="EMBL" id="PKUR01000001">
    <property type="protein sequence ID" value="PLW87835.1"/>
    <property type="molecule type" value="Genomic_DNA"/>
</dbReference>
<reference evidence="2 3" key="1">
    <citation type="submission" date="2018-01" db="EMBL/GenBank/DDBJ databases">
        <title>The draft genome sequence of Halioglobus japonicus S1-36.</title>
        <authorList>
            <person name="Du Z.-J."/>
            <person name="Shi M.-J."/>
        </authorList>
    </citation>
    <scope>NUCLEOTIDE SEQUENCE [LARGE SCALE GENOMIC DNA]</scope>
    <source>
        <strain evidence="2 3">S1-36</strain>
    </source>
</reference>
<dbReference type="InterPro" id="IPR002539">
    <property type="entry name" value="MaoC-like_dom"/>
</dbReference>
<dbReference type="Pfam" id="PF01575">
    <property type="entry name" value="MaoC_dehydratas"/>
    <property type="match status" value="1"/>
</dbReference>
<dbReference type="Proteomes" id="UP000235162">
    <property type="component" value="Unassembled WGS sequence"/>
</dbReference>
<keyword evidence="3" id="KW-1185">Reference proteome</keyword>